<sequence length="182" mass="20541">MNFIDKNNILSIKITFNRIIMKTLILIRHAKSSWEYDVIDHERPLKKRGINDANLIANKLKSLKPKIDKVLISDAMRTKLTAEIILPQLNISSDIISYSSKLYDFSGENLVSVIKSCDNSINALLVFGHNYAITAFVNAYGNVFIDNVPTCGVVAIKFDVNKWSEINSGTTEYTIFPKDLKV</sequence>
<dbReference type="InterPro" id="IPR013078">
    <property type="entry name" value="His_Pase_superF_clade-1"/>
</dbReference>
<dbReference type="Proteomes" id="UP000198999">
    <property type="component" value="Unassembled WGS sequence"/>
</dbReference>
<accession>A0A1H9LHN8</accession>
<dbReference type="Gene3D" id="3.40.50.1240">
    <property type="entry name" value="Phosphoglycerate mutase-like"/>
    <property type="match status" value="1"/>
</dbReference>
<evidence type="ECO:0000313" key="2">
    <source>
        <dbReference type="Proteomes" id="UP000198999"/>
    </source>
</evidence>
<dbReference type="PANTHER" id="PTHR47623:SF1">
    <property type="entry name" value="OS09G0287300 PROTEIN"/>
    <property type="match status" value="1"/>
</dbReference>
<dbReference type="SMART" id="SM00855">
    <property type="entry name" value="PGAM"/>
    <property type="match status" value="1"/>
</dbReference>
<dbReference type="SUPFAM" id="SSF53254">
    <property type="entry name" value="Phosphoglycerate mutase-like"/>
    <property type="match status" value="1"/>
</dbReference>
<dbReference type="STRING" id="419940.SAMN05421824_3044"/>
<reference evidence="1 2" key="1">
    <citation type="submission" date="2016-10" db="EMBL/GenBank/DDBJ databases">
        <authorList>
            <person name="de Groot N.N."/>
        </authorList>
    </citation>
    <scope>NUCLEOTIDE SEQUENCE [LARGE SCALE GENOMIC DNA]</scope>
    <source>
        <strain evidence="1 2">DSM 21035</strain>
    </source>
</reference>
<dbReference type="InterPro" id="IPR029033">
    <property type="entry name" value="His_PPase_superfam"/>
</dbReference>
<dbReference type="EMBL" id="FOFN01000006">
    <property type="protein sequence ID" value="SER10946.1"/>
    <property type="molecule type" value="Genomic_DNA"/>
</dbReference>
<dbReference type="PANTHER" id="PTHR47623">
    <property type="entry name" value="OS09G0287300 PROTEIN"/>
    <property type="match status" value="1"/>
</dbReference>
<protein>
    <submittedName>
        <fullName evidence="1">Phosphohistidine phosphatase</fullName>
    </submittedName>
</protein>
<proteinExistence type="predicted"/>
<dbReference type="Pfam" id="PF00300">
    <property type="entry name" value="His_Phos_1"/>
    <property type="match status" value="1"/>
</dbReference>
<organism evidence="1 2">
    <name type="scientific">Hyunsoonleella jejuensis</name>
    <dbReference type="NCBI Taxonomy" id="419940"/>
    <lineage>
        <taxon>Bacteria</taxon>
        <taxon>Pseudomonadati</taxon>
        <taxon>Bacteroidota</taxon>
        <taxon>Flavobacteriia</taxon>
        <taxon>Flavobacteriales</taxon>
        <taxon>Flavobacteriaceae</taxon>
    </lineage>
</organism>
<dbReference type="AlphaFoldDB" id="A0A1H9LHN8"/>
<keyword evidence="2" id="KW-1185">Reference proteome</keyword>
<name>A0A1H9LHN8_9FLAO</name>
<gene>
    <name evidence="1" type="ORF">SAMN05421824_3044</name>
</gene>
<evidence type="ECO:0000313" key="1">
    <source>
        <dbReference type="EMBL" id="SER10946.1"/>
    </source>
</evidence>
<dbReference type="CDD" id="cd07067">
    <property type="entry name" value="HP_PGM_like"/>
    <property type="match status" value="1"/>
</dbReference>